<dbReference type="InterPro" id="IPR008271">
    <property type="entry name" value="Ser/Thr_kinase_AS"/>
</dbReference>
<dbReference type="InterPro" id="IPR000719">
    <property type="entry name" value="Prot_kinase_dom"/>
</dbReference>
<dbReference type="GO" id="GO:0004683">
    <property type="term" value="F:calcium/calmodulin-dependent protein kinase activity"/>
    <property type="evidence" value="ECO:0007669"/>
    <property type="project" value="UniProtKB-EC"/>
</dbReference>
<dbReference type="Gene3D" id="3.30.200.20">
    <property type="entry name" value="Phosphorylase Kinase, domain 1"/>
    <property type="match status" value="1"/>
</dbReference>
<keyword evidence="8" id="KW-1185">Reference proteome</keyword>
<keyword evidence="2 3" id="KW-0067">ATP-binding</keyword>
<evidence type="ECO:0000256" key="5">
    <source>
        <dbReference type="SAM" id="MobiDB-lite"/>
    </source>
</evidence>
<evidence type="ECO:0000313" key="8">
    <source>
        <dbReference type="Proteomes" id="UP000008983"/>
    </source>
</evidence>
<evidence type="ECO:0000313" key="7">
    <source>
        <dbReference type="EMBL" id="EGR27882.1"/>
    </source>
</evidence>
<dbReference type="Pfam" id="PF00069">
    <property type="entry name" value="Pkinase"/>
    <property type="match status" value="1"/>
</dbReference>
<gene>
    <name evidence="7" type="ORF">IMG5_187260</name>
</gene>
<proteinExistence type="inferred from homology"/>
<keyword evidence="7" id="KW-0418">Kinase</keyword>
<dbReference type="InParanoid" id="G0R3R5"/>
<keyword evidence="1 3" id="KW-0547">Nucleotide-binding</keyword>
<feature type="binding site" evidence="3">
    <location>
        <position position="25"/>
    </location>
    <ligand>
        <name>ATP</name>
        <dbReference type="ChEBI" id="CHEBI:30616"/>
    </ligand>
</feature>
<dbReference type="GeneID" id="14903952"/>
<name>G0R3R5_ICHMU</name>
<accession>G0R3R5</accession>
<evidence type="ECO:0000256" key="3">
    <source>
        <dbReference type="PROSITE-ProRule" id="PRU10141"/>
    </source>
</evidence>
<dbReference type="Gene3D" id="1.10.510.10">
    <property type="entry name" value="Transferase(Phosphotransferase) domain 1"/>
    <property type="match status" value="1"/>
</dbReference>
<dbReference type="PROSITE" id="PS00108">
    <property type="entry name" value="PROTEIN_KINASE_ST"/>
    <property type="match status" value="1"/>
</dbReference>
<dbReference type="SMART" id="SM00220">
    <property type="entry name" value="S_TKc"/>
    <property type="match status" value="1"/>
</dbReference>
<reference evidence="7 8" key="1">
    <citation type="submission" date="2011-07" db="EMBL/GenBank/DDBJ databases">
        <authorList>
            <person name="Coyne R."/>
            <person name="Brami D."/>
            <person name="Johnson J."/>
            <person name="Hostetler J."/>
            <person name="Hannick L."/>
            <person name="Clark T."/>
            <person name="Cassidy-Hanley D."/>
            <person name="Inman J."/>
        </authorList>
    </citation>
    <scope>NUCLEOTIDE SEQUENCE [LARGE SCALE GENOMIC DNA]</scope>
    <source>
        <strain evidence="7 8">G5</strain>
    </source>
</reference>
<sequence>MIGKGSFAKVYLASKKENNVQYAIKAFNKEFMSSQHKGKESLINEISVMRNLSNEHLINLYEVYETTNSIYFVVDILNGGELLNRVKDKGSIGEDDIRELMKKLLLALQYLHSKNIMHRDLKPENLLLKSQENNHDIIVADFGLATFTNIKEILFKRCGTPGFVAPEVLTFQDGDQFYDAKCDIFSAGVIFYLLLIGKQPFSGKDYKQILRANKACDIKFNTQDFEKISLIAQDLLMKMLEPSPFKRFSATECLSHPFLSQQQKNNQNQISTANLRNYEVDYLAGVRNKNVQNQDSQDQLGSMALHSNGIPAINGLTDTIGSLSLCSNPNLQKNEPFTPNASLFSKNRVDTIDGDLQKNMNIESPKSVQNRQNDSHNLHKLALKNSLKGGFREEVKADYDGDEQDVSEENSPLSDSLNKLNFERQMKHSPSKCDDNNNSYNFSKFKDN</sequence>
<protein>
    <submittedName>
        <fullName evidence="7">Protein kinase domain protein</fullName>
        <ecNumber evidence="7">2.7.11.17</ecNumber>
    </submittedName>
</protein>
<dbReference type="GO" id="GO:0005524">
    <property type="term" value="F:ATP binding"/>
    <property type="evidence" value="ECO:0007669"/>
    <property type="project" value="UniProtKB-UniRule"/>
</dbReference>
<dbReference type="CDD" id="cd05117">
    <property type="entry name" value="STKc_CAMK"/>
    <property type="match status" value="1"/>
</dbReference>
<dbReference type="PANTHER" id="PTHR24347">
    <property type="entry name" value="SERINE/THREONINE-PROTEIN KINASE"/>
    <property type="match status" value="1"/>
</dbReference>
<evidence type="ECO:0000256" key="2">
    <source>
        <dbReference type="ARBA" id="ARBA00022840"/>
    </source>
</evidence>
<dbReference type="OrthoDB" id="371850at2759"/>
<organism evidence="7 8">
    <name type="scientific">Ichthyophthirius multifiliis</name>
    <name type="common">White spot disease agent</name>
    <name type="synonym">Ich</name>
    <dbReference type="NCBI Taxonomy" id="5932"/>
    <lineage>
        <taxon>Eukaryota</taxon>
        <taxon>Sar</taxon>
        <taxon>Alveolata</taxon>
        <taxon>Ciliophora</taxon>
        <taxon>Intramacronucleata</taxon>
        <taxon>Oligohymenophorea</taxon>
        <taxon>Hymenostomatida</taxon>
        <taxon>Ophryoglenina</taxon>
        <taxon>Ichthyophthirius</taxon>
    </lineage>
</organism>
<keyword evidence="7" id="KW-0808">Transferase</keyword>
<dbReference type="AlphaFoldDB" id="G0R3R5"/>
<feature type="domain" description="Protein kinase" evidence="6">
    <location>
        <begin position="1"/>
        <end position="259"/>
    </location>
</feature>
<evidence type="ECO:0000259" key="6">
    <source>
        <dbReference type="PROSITE" id="PS50011"/>
    </source>
</evidence>
<keyword evidence="4" id="KW-0723">Serine/threonine-protein kinase</keyword>
<dbReference type="InterPro" id="IPR017441">
    <property type="entry name" value="Protein_kinase_ATP_BS"/>
</dbReference>
<dbReference type="Proteomes" id="UP000008983">
    <property type="component" value="Unassembled WGS sequence"/>
</dbReference>
<dbReference type="EMBL" id="GL984312">
    <property type="protein sequence ID" value="EGR27882.1"/>
    <property type="molecule type" value="Genomic_DNA"/>
</dbReference>
<dbReference type="eggNOG" id="KOG0032">
    <property type="taxonomic scope" value="Eukaryota"/>
</dbReference>
<evidence type="ECO:0000256" key="4">
    <source>
        <dbReference type="RuleBase" id="RU000304"/>
    </source>
</evidence>
<dbReference type="OMA" id="EHGVMIR"/>
<dbReference type="STRING" id="857967.G0R3R5"/>
<comment type="similarity">
    <text evidence="4">Belongs to the protein kinase superfamily.</text>
</comment>
<feature type="compositionally biased region" description="Basic and acidic residues" evidence="5">
    <location>
        <begin position="421"/>
        <end position="435"/>
    </location>
</feature>
<dbReference type="PROSITE" id="PS00107">
    <property type="entry name" value="PROTEIN_KINASE_ATP"/>
    <property type="match status" value="1"/>
</dbReference>
<dbReference type="RefSeq" id="XP_004027227.1">
    <property type="nucleotide sequence ID" value="XM_004027178.1"/>
</dbReference>
<feature type="region of interest" description="Disordered" evidence="5">
    <location>
        <begin position="398"/>
        <end position="448"/>
    </location>
</feature>
<dbReference type="PROSITE" id="PS50011">
    <property type="entry name" value="PROTEIN_KINASE_DOM"/>
    <property type="match status" value="1"/>
</dbReference>
<feature type="compositionally biased region" description="Polar residues" evidence="5">
    <location>
        <begin position="409"/>
        <end position="419"/>
    </location>
</feature>
<dbReference type="SUPFAM" id="SSF56112">
    <property type="entry name" value="Protein kinase-like (PK-like)"/>
    <property type="match status" value="1"/>
</dbReference>
<dbReference type="EC" id="2.7.11.17" evidence="7"/>
<dbReference type="FunFam" id="1.10.510.10:FF:000945">
    <property type="entry name" value="Uncharacterized protein"/>
    <property type="match status" value="1"/>
</dbReference>
<dbReference type="InterPro" id="IPR011009">
    <property type="entry name" value="Kinase-like_dom_sf"/>
</dbReference>
<evidence type="ECO:0000256" key="1">
    <source>
        <dbReference type="ARBA" id="ARBA00022741"/>
    </source>
</evidence>